<dbReference type="SUPFAM" id="SSF56601">
    <property type="entry name" value="beta-lactamase/transpeptidase-like"/>
    <property type="match status" value="1"/>
</dbReference>
<evidence type="ECO:0000256" key="4">
    <source>
        <dbReference type="ARBA" id="ARBA00022519"/>
    </source>
</evidence>
<dbReference type="Pfam" id="PF03717">
    <property type="entry name" value="PBP_dimer"/>
    <property type="match status" value="1"/>
</dbReference>
<sequence length="643" mass="72518">MAEHQRLKDHYKEARIFRHRLVVVGVFMMGLLSILIARFYNLQIVHYQDYVTQSDRNRVHVQPLPPTRGLIYDRNGVLLADNRPSYTLSLVKERVKKLDETLSVLSDLVAITDADVEKFKDRLKQRRRPFEAVPLRYRLKEDEIARLAVNEYRLDGVEVEAQLVRHYPLGDLHTHTVGYVGRINERELSSFDEETYQRYSGTYTIGKIGLERQYEALLLGKVGYQNVETNARGRVLRVLEQTDPIPGENLQLHLDSAIQKAGIEALNGRRGAIVAVDVKTGGVLAMVSAPSYDPNLFVTGISYKDYKALTESLDLPLFNRAIQGEYPPGSTVKPVNGLAGLHTRVVDSRYKIFDIGFYQLDGDDRRYRDWKRTGHGHVDLNAAIRESCDTYFYDLAYRMGIDVMHEFGSHFGLGQYTDIDVPSERKGNWPSREWKRNHRGLPWFPGDSLNVGIGQGATLATPLQLAVMTATLANRGVLIKPKVVSRHGEIEGSPEVMSQLDVSSIHWDYIFSAMKSVVHHPRGTAKRINKDLDYTIAGKTGTAQVVGIAQGEKYDSEALKERQRDHALFVAFAPVEDPQIAVSVIVENGEAGSSVAAPVARRVLDSYFEQERRREQQVAQQAELESTEPLQASHSSLSRLLAQ</sequence>
<feature type="transmembrane region" description="Helical" evidence="14">
    <location>
        <begin position="21"/>
        <end position="40"/>
    </location>
</feature>
<feature type="region of interest" description="Disordered" evidence="15">
    <location>
        <begin position="618"/>
        <end position="643"/>
    </location>
</feature>
<keyword evidence="4 14" id="KW-0997">Cell inner membrane</keyword>
<dbReference type="GO" id="GO:0071972">
    <property type="term" value="F:peptidoglycan L,D-transpeptidase activity"/>
    <property type="evidence" value="ECO:0007669"/>
    <property type="project" value="TreeGrafter"/>
</dbReference>
<dbReference type="EMBL" id="BSPD01000062">
    <property type="protein sequence ID" value="GLS26911.1"/>
    <property type="molecule type" value="Genomic_DNA"/>
</dbReference>
<comment type="subcellular location">
    <subcellularLocation>
        <location evidence="14">Cell inner membrane</location>
        <topology evidence="14">Single-pass membrane protein</topology>
    </subcellularLocation>
    <subcellularLocation>
        <location evidence="2">Cell membrane</location>
    </subcellularLocation>
    <subcellularLocation>
        <location evidence="1">Membrane</location>
        <topology evidence="1">Single-pass membrane protein</topology>
    </subcellularLocation>
</comment>
<evidence type="ECO:0000256" key="5">
    <source>
        <dbReference type="ARBA" id="ARBA00022645"/>
    </source>
</evidence>
<keyword evidence="14" id="KW-0862">Zinc</keyword>
<dbReference type="PANTHER" id="PTHR30627:SF2">
    <property type="entry name" value="PEPTIDOGLYCAN D,D-TRANSPEPTIDASE MRDA"/>
    <property type="match status" value="1"/>
</dbReference>
<evidence type="ECO:0000256" key="15">
    <source>
        <dbReference type="SAM" id="MobiDB-lite"/>
    </source>
</evidence>
<keyword evidence="7 14" id="KW-0812">Transmembrane</keyword>
<dbReference type="Pfam" id="PF00905">
    <property type="entry name" value="Transpeptidase"/>
    <property type="match status" value="1"/>
</dbReference>
<evidence type="ECO:0000256" key="6">
    <source>
        <dbReference type="ARBA" id="ARBA00022670"/>
    </source>
</evidence>
<dbReference type="GO" id="GO:0006508">
    <property type="term" value="P:proteolysis"/>
    <property type="evidence" value="ECO:0007669"/>
    <property type="project" value="UniProtKB-KW"/>
</dbReference>
<dbReference type="InterPro" id="IPR036138">
    <property type="entry name" value="PBP_dimer_sf"/>
</dbReference>
<dbReference type="Gene3D" id="3.90.1310.10">
    <property type="entry name" value="Penicillin-binding protein 2a (Domain 2)"/>
    <property type="match status" value="1"/>
</dbReference>
<dbReference type="InterPro" id="IPR001460">
    <property type="entry name" value="PCN-bd_Tpept"/>
</dbReference>
<gene>
    <name evidence="18" type="primary">pbpA</name>
    <name evidence="14" type="synonym">mrdA</name>
    <name evidence="18" type="ORF">GCM10007877_26300</name>
</gene>
<evidence type="ECO:0000256" key="12">
    <source>
        <dbReference type="ARBA" id="ARBA00023136"/>
    </source>
</evidence>
<keyword evidence="19" id="KW-1185">Reference proteome</keyword>
<comment type="caution">
    <text evidence="18">The sequence shown here is derived from an EMBL/GenBank/DDBJ whole genome shotgun (WGS) entry which is preliminary data.</text>
</comment>
<dbReference type="InterPro" id="IPR017790">
    <property type="entry name" value="Penicillin-binding_protein_2"/>
</dbReference>
<dbReference type="Proteomes" id="UP001156870">
    <property type="component" value="Unassembled WGS sequence"/>
</dbReference>
<feature type="binding site" evidence="14">
    <location>
        <position position="354"/>
    </location>
    <ligand>
        <name>Zn(2+)</name>
        <dbReference type="ChEBI" id="CHEBI:29105"/>
    </ligand>
</feature>
<evidence type="ECO:0000256" key="9">
    <source>
        <dbReference type="ARBA" id="ARBA00022960"/>
    </source>
</evidence>
<accession>A0AA37T6Z5</accession>
<feature type="domain" description="Penicillin-binding protein dimerisation" evidence="17">
    <location>
        <begin position="64"/>
        <end position="239"/>
    </location>
</feature>
<evidence type="ECO:0000256" key="3">
    <source>
        <dbReference type="ARBA" id="ARBA00022475"/>
    </source>
</evidence>
<evidence type="ECO:0000256" key="2">
    <source>
        <dbReference type="ARBA" id="ARBA00004236"/>
    </source>
</evidence>
<keyword evidence="6 14" id="KW-0645">Protease</keyword>
<keyword evidence="5 14" id="KW-0121">Carboxypeptidase</keyword>
<feature type="compositionally biased region" description="Polar residues" evidence="15">
    <location>
        <begin position="628"/>
        <end position="643"/>
    </location>
</feature>
<keyword evidence="8 14" id="KW-0378">Hydrolase</keyword>
<dbReference type="GO" id="GO:0008360">
    <property type="term" value="P:regulation of cell shape"/>
    <property type="evidence" value="ECO:0007669"/>
    <property type="project" value="UniProtKB-KW"/>
</dbReference>
<dbReference type="AlphaFoldDB" id="A0AA37T6Z5"/>
<dbReference type="GO" id="GO:0009002">
    <property type="term" value="F:serine-type D-Ala-D-Ala carboxypeptidase activity"/>
    <property type="evidence" value="ECO:0007669"/>
    <property type="project" value="UniProtKB-UniRule"/>
</dbReference>
<dbReference type="InterPro" id="IPR050515">
    <property type="entry name" value="Beta-lactam/transpept"/>
</dbReference>
<evidence type="ECO:0000256" key="14">
    <source>
        <dbReference type="HAMAP-Rule" id="MF_02081"/>
    </source>
</evidence>
<evidence type="ECO:0000313" key="19">
    <source>
        <dbReference type="Proteomes" id="UP001156870"/>
    </source>
</evidence>
<comment type="catalytic activity">
    <reaction evidence="14">
        <text>Preferential cleavage: (Ac)2-L-Lys-D-Ala-|-D-Ala. Also transpeptidation of peptidyl-alanyl moieties that are N-acyl substituents of D-alanine.</text>
        <dbReference type="EC" id="3.4.16.4"/>
    </reaction>
</comment>
<proteinExistence type="inferred from homology"/>
<organism evidence="18 19">
    <name type="scientific">Marinibactrum halimedae</name>
    <dbReference type="NCBI Taxonomy" id="1444977"/>
    <lineage>
        <taxon>Bacteria</taxon>
        <taxon>Pseudomonadati</taxon>
        <taxon>Pseudomonadota</taxon>
        <taxon>Gammaproteobacteria</taxon>
        <taxon>Cellvibrionales</taxon>
        <taxon>Cellvibrionaceae</taxon>
        <taxon>Marinibactrum</taxon>
    </lineage>
</organism>
<dbReference type="HAMAP" id="MF_02081">
    <property type="entry name" value="MrdA_transpept"/>
    <property type="match status" value="1"/>
</dbReference>
<feature type="active site" description="Acyl-ester intermediate" evidence="14">
    <location>
        <position position="330"/>
    </location>
</feature>
<dbReference type="SUPFAM" id="SSF56519">
    <property type="entry name" value="Penicillin binding protein dimerisation domain"/>
    <property type="match status" value="1"/>
</dbReference>
<name>A0AA37T6Z5_9GAMM</name>
<dbReference type="Gene3D" id="3.40.710.10">
    <property type="entry name" value="DD-peptidase/beta-lactamase superfamily"/>
    <property type="match status" value="1"/>
</dbReference>
<evidence type="ECO:0000259" key="16">
    <source>
        <dbReference type="Pfam" id="PF00905"/>
    </source>
</evidence>
<evidence type="ECO:0000313" key="18">
    <source>
        <dbReference type="EMBL" id="GLS26911.1"/>
    </source>
</evidence>
<keyword evidence="13 14" id="KW-0961">Cell wall biogenesis/degradation</keyword>
<dbReference type="InterPro" id="IPR012338">
    <property type="entry name" value="Beta-lactam/transpept-like"/>
</dbReference>
<comment type="similarity">
    <text evidence="14">Belongs to the transpeptidase family. MrdA subfamily.</text>
</comment>
<feature type="binding site" evidence="14">
    <location>
        <position position="369"/>
    </location>
    <ligand>
        <name>Zn(2+)</name>
        <dbReference type="ChEBI" id="CHEBI:29105"/>
    </ligand>
</feature>
<evidence type="ECO:0000256" key="7">
    <source>
        <dbReference type="ARBA" id="ARBA00022692"/>
    </source>
</evidence>
<protein>
    <recommendedName>
        <fullName evidence="14">Peptidoglycan D,D-transpeptidase MrdA</fullName>
        <ecNumber evidence="14">3.4.16.4</ecNumber>
    </recommendedName>
    <alternativeName>
        <fullName evidence="14">Penicillin-binding protein 2</fullName>
        <shortName evidence="14">PBP-2</shortName>
    </alternativeName>
</protein>
<comment type="cofactor">
    <cofactor evidence="14">
        <name>Zn(2+)</name>
        <dbReference type="ChEBI" id="CHEBI:29105"/>
    </cofactor>
    <text evidence="14">Binds one Zn(2+) ion per subunit.</text>
</comment>
<evidence type="ECO:0000256" key="8">
    <source>
        <dbReference type="ARBA" id="ARBA00022801"/>
    </source>
</evidence>
<reference evidence="18 19" key="1">
    <citation type="journal article" date="2014" name="Int. J. Syst. Evol. Microbiol.">
        <title>Complete genome sequence of Corynebacterium casei LMG S-19264T (=DSM 44701T), isolated from a smear-ripened cheese.</title>
        <authorList>
            <consortium name="US DOE Joint Genome Institute (JGI-PGF)"/>
            <person name="Walter F."/>
            <person name="Albersmeier A."/>
            <person name="Kalinowski J."/>
            <person name="Ruckert C."/>
        </authorList>
    </citation>
    <scope>NUCLEOTIDE SEQUENCE [LARGE SCALE GENOMIC DNA]</scope>
    <source>
        <strain evidence="18 19">NBRC 110095</strain>
    </source>
</reference>
<dbReference type="GO" id="GO:0008270">
    <property type="term" value="F:zinc ion binding"/>
    <property type="evidence" value="ECO:0007669"/>
    <property type="project" value="UniProtKB-UniRule"/>
</dbReference>
<keyword evidence="11 14" id="KW-1133">Transmembrane helix</keyword>
<feature type="binding site" evidence="14">
    <location>
        <position position="388"/>
    </location>
    <ligand>
        <name>Zn(2+)</name>
        <dbReference type="ChEBI" id="CHEBI:29105"/>
    </ligand>
</feature>
<evidence type="ECO:0000256" key="10">
    <source>
        <dbReference type="ARBA" id="ARBA00022984"/>
    </source>
</evidence>
<dbReference type="EC" id="3.4.16.4" evidence="14"/>
<dbReference type="PANTHER" id="PTHR30627">
    <property type="entry name" value="PEPTIDOGLYCAN D,D-TRANSPEPTIDASE"/>
    <property type="match status" value="1"/>
</dbReference>
<evidence type="ECO:0000256" key="13">
    <source>
        <dbReference type="ARBA" id="ARBA00023316"/>
    </source>
</evidence>
<dbReference type="InterPro" id="IPR005311">
    <property type="entry name" value="PBP_dimer"/>
</dbReference>
<keyword evidence="9 14" id="KW-0133">Cell shape</keyword>
<evidence type="ECO:0000256" key="11">
    <source>
        <dbReference type="ARBA" id="ARBA00022989"/>
    </source>
</evidence>
<comment type="pathway">
    <text evidence="14">Cell wall biogenesis; peptidoglycan biosynthesis.</text>
</comment>
<feature type="domain" description="Penicillin-binding protein transpeptidase" evidence="16">
    <location>
        <begin position="271"/>
        <end position="604"/>
    </location>
</feature>
<dbReference type="Gene3D" id="3.30.1390.30">
    <property type="entry name" value="Penicillin-binding protein 2a, domain 3"/>
    <property type="match status" value="1"/>
</dbReference>
<keyword evidence="14" id="KW-0479">Metal-binding</keyword>
<feature type="binding site" evidence="14">
    <location>
        <position position="375"/>
    </location>
    <ligand>
        <name>Zn(2+)</name>
        <dbReference type="ChEBI" id="CHEBI:29105"/>
    </ligand>
</feature>
<comment type="function">
    <text evidence="14">Catalyzes cross-linking of the peptidoglycan cell wall.</text>
</comment>
<dbReference type="GO" id="GO:0008658">
    <property type="term" value="F:penicillin binding"/>
    <property type="evidence" value="ECO:0007669"/>
    <property type="project" value="UniProtKB-UniRule"/>
</dbReference>
<dbReference type="GO" id="GO:0071555">
    <property type="term" value="P:cell wall organization"/>
    <property type="evidence" value="ECO:0007669"/>
    <property type="project" value="UniProtKB-KW"/>
</dbReference>
<keyword evidence="3 14" id="KW-1003">Cell membrane</keyword>
<keyword evidence="12 14" id="KW-0472">Membrane</keyword>
<evidence type="ECO:0000259" key="17">
    <source>
        <dbReference type="Pfam" id="PF03717"/>
    </source>
</evidence>
<dbReference type="RefSeq" id="WP_232593553.1">
    <property type="nucleotide sequence ID" value="NZ_BSPD01000062.1"/>
</dbReference>
<dbReference type="GO" id="GO:0009252">
    <property type="term" value="P:peptidoglycan biosynthetic process"/>
    <property type="evidence" value="ECO:0007669"/>
    <property type="project" value="UniProtKB-UniRule"/>
</dbReference>
<dbReference type="GO" id="GO:0005886">
    <property type="term" value="C:plasma membrane"/>
    <property type="evidence" value="ECO:0007669"/>
    <property type="project" value="UniProtKB-SubCell"/>
</dbReference>
<keyword evidence="10 14" id="KW-0573">Peptidoglycan synthesis</keyword>
<evidence type="ECO:0000256" key="1">
    <source>
        <dbReference type="ARBA" id="ARBA00004167"/>
    </source>
</evidence>
<dbReference type="NCBIfam" id="TIGR03423">
    <property type="entry name" value="pbp2_mrdA"/>
    <property type="match status" value="1"/>
</dbReference>